<dbReference type="RefSeq" id="XP_040653422.1">
    <property type="nucleotide sequence ID" value="XM_040803318.1"/>
</dbReference>
<dbReference type="InParanoid" id="A0A151GAF8"/>
<comment type="caution">
    <text evidence="2">The sequence shown here is derived from an EMBL/GenBank/DDBJ whole genome shotgun (WGS) entry which is preliminary data.</text>
</comment>
<protein>
    <submittedName>
        <fullName evidence="2">Uncharacterized protein</fullName>
    </submittedName>
</protein>
<accession>A0A151GAF8</accession>
<sequence length="313" mass="33616">MWSPTPGPAEPYRDGCRSLHLLAARGCSWQAVSDCTSSKESGLPRRAWQAISDCTSLKETRDPEESVSGRLRLHVFEINAGSRGERGRPSPTARHRKKAGSRGERGRPSPTARLGKKSGLPRRARQAISDCTSSKETRAPEESVAGRLLLHVSERKADSRGEARVKLRPDVASPPRMPALFPTIRALAAVLLLVGRPRESTCPPSSQAAGSGTSLTGPAVTAGTDDDQRLFSTKMSMEDGRSTRSPARFPSPSTPHQHSGPIAARARMAFDAEARAQGPRSSSSVSGSLVQSPRWSGRSSRSPRPRSSACLLR</sequence>
<reference evidence="2 3" key="1">
    <citation type="journal article" date="2016" name="Sci. Rep.">
        <title>Insights into Adaptations to a Near-Obligate Nematode Endoparasitic Lifestyle from the Finished Genome of Drechmeria coniospora.</title>
        <authorList>
            <person name="Zhang L."/>
            <person name="Zhou Z."/>
            <person name="Guo Q."/>
            <person name="Fokkens L."/>
            <person name="Miskei M."/>
            <person name="Pocsi I."/>
            <person name="Zhang W."/>
            <person name="Chen M."/>
            <person name="Wang L."/>
            <person name="Sun Y."/>
            <person name="Donzelli B.G."/>
            <person name="Gibson D.M."/>
            <person name="Nelson D.R."/>
            <person name="Luo J.G."/>
            <person name="Rep M."/>
            <person name="Liu H."/>
            <person name="Yang S."/>
            <person name="Wang J."/>
            <person name="Krasnoff S.B."/>
            <person name="Xu Y."/>
            <person name="Molnar I."/>
            <person name="Lin M."/>
        </authorList>
    </citation>
    <scope>NUCLEOTIDE SEQUENCE [LARGE SCALE GENOMIC DNA]</scope>
    <source>
        <strain evidence="2 3">ARSEF 6962</strain>
    </source>
</reference>
<organism evidence="2 3">
    <name type="scientific">Drechmeria coniospora</name>
    <name type="common">Nematophagous fungus</name>
    <name type="synonym">Meria coniospora</name>
    <dbReference type="NCBI Taxonomy" id="98403"/>
    <lineage>
        <taxon>Eukaryota</taxon>
        <taxon>Fungi</taxon>
        <taxon>Dikarya</taxon>
        <taxon>Ascomycota</taxon>
        <taxon>Pezizomycotina</taxon>
        <taxon>Sordariomycetes</taxon>
        <taxon>Hypocreomycetidae</taxon>
        <taxon>Hypocreales</taxon>
        <taxon>Ophiocordycipitaceae</taxon>
        <taxon>Drechmeria</taxon>
    </lineage>
</organism>
<evidence type="ECO:0000256" key="1">
    <source>
        <dbReference type="SAM" id="MobiDB-lite"/>
    </source>
</evidence>
<dbReference type="EMBL" id="LAYC01000003">
    <property type="protein sequence ID" value="KYK54070.1"/>
    <property type="molecule type" value="Genomic_DNA"/>
</dbReference>
<keyword evidence="3" id="KW-1185">Reference proteome</keyword>
<feature type="region of interest" description="Disordered" evidence="1">
    <location>
        <begin position="78"/>
        <end position="142"/>
    </location>
</feature>
<dbReference type="Proteomes" id="UP000076580">
    <property type="component" value="Chromosome 03"/>
</dbReference>
<feature type="compositionally biased region" description="Basic residues" evidence="1">
    <location>
        <begin position="114"/>
        <end position="125"/>
    </location>
</feature>
<name>A0A151GAF8_DRECN</name>
<proteinExistence type="predicted"/>
<evidence type="ECO:0000313" key="3">
    <source>
        <dbReference type="Proteomes" id="UP000076580"/>
    </source>
</evidence>
<evidence type="ECO:0000313" key="2">
    <source>
        <dbReference type="EMBL" id="KYK54070.1"/>
    </source>
</evidence>
<feature type="compositionally biased region" description="Low complexity" evidence="1">
    <location>
        <begin position="275"/>
        <end position="313"/>
    </location>
</feature>
<feature type="region of interest" description="Disordered" evidence="1">
    <location>
        <begin position="199"/>
        <end position="313"/>
    </location>
</feature>
<feature type="compositionally biased region" description="Polar residues" evidence="1">
    <location>
        <begin position="202"/>
        <end position="216"/>
    </location>
</feature>
<dbReference type="AlphaFoldDB" id="A0A151GAF8"/>
<gene>
    <name evidence="2" type="ORF">DCS_06026</name>
</gene>
<dbReference type="GeneID" id="63718669"/>